<dbReference type="RefSeq" id="WP_346119270.1">
    <property type="nucleotide sequence ID" value="NZ_BAABGU010000012.1"/>
</dbReference>
<feature type="region of interest" description="Disordered" evidence="1">
    <location>
        <begin position="164"/>
        <end position="189"/>
    </location>
</feature>
<comment type="caution">
    <text evidence="2">The sequence shown here is derived from an EMBL/GenBank/DDBJ whole genome shotgun (WGS) entry which is preliminary data.</text>
</comment>
<protein>
    <submittedName>
        <fullName evidence="2">SecB-like chaperone</fullName>
    </submittedName>
</protein>
<keyword evidence="3" id="KW-1185">Reference proteome</keyword>
<dbReference type="Gene3D" id="3.10.420.10">
    <property type="entry name" value="SecB-like"/>
    <property type="match status" value="1"/>
</dbReference>
<evidence type="ECO:0000313" key="2">
    <source>
        <dbReference type="EMBL" id="GAA4569328.1"/>
    </source>
</evidence>
<dbReference type="SUPFAM" id="SSF54611">
    <property type="entry name" value="SecB-like"/>
    <property type="match status" value="1"/>
</dbReference>
<proteinExistence type="predicted"/>
<evidence type="ECO:0000313" key="3">
    <source>
        <dbReference type="Proteomes" id="UP001500307"/>
    </source>
</evidence>
<evidence type="ECO:0000256" key="1">
    <source>
        <dbReference type="SAM" id="MobiDB-lite"/>
    </source>
</evidence>
<reference evidence="3" key="1">
    <citation type="journal article" date="2019" name="Int. J. Syst. Evol. Microbiol.">
        <title>The Global Catalogue of Microorganisms (GCM) 10K type strain sequencing project: providing services to taxonomists for standard genome sequencing and annotation.</title>
        <authorList>
            <consortium name="The Broad Institute Genomics Platform"/>
            <consortium name="The Broad Institute Genome Sequencing Center for Infectious Disease"/>
            <person name="Wu L."/>
            <person name="Ma J."/>
        </authorList>
    </citation>
    <scope>NUCLEOTIDE SEQUENCE [LARGE SCALE GENOMIC DNA]</scope>
    <source>
        <strain evidence="3">JCM 3175</strain>
    </source>
</reference>
<gene>
    <name evidence="2" type="ORF">GCM10023176_25650</name>
</gene>
<sequence length="189" mass="20982">MSEEADLAVAQREAARIAAMADIADVRLFDASLHFDRFPDESNAMTWQLEMTPSISYHDGADFFILEIEYEVVIQEVIDTPPVEEADTTDLAKIAFKLGSLYRLELNGRAQPETSELDSFAKTMGTMALYPYAREFVQNITSRMGLPPLTLAIFRLPFPDVTVAPKEPGRAPSPSAPRKRAPNRSSASK</sequence>
<dbReference type="Proteomes" id="UP001500307">
    <property type="component" value="Unassembled WGS sequence"/>
</dbReference>
<accession>A0ABP8SHD5</accession>
<dbReference type="EMBL" id="BAABGU010000012">
    <property type="protein sequence ID" value="GAA4569328.1"/>
    <property type="molecule type" value="Genomic_DNA"/>
</dbReference>
<organism evidence="2 3">
    <name type="scientific">Micromonospora coerulea</name>
    <dbReference type="NCBI Taxonomy" id="47856"/>
    <lineage>
        <taxon>Bacteria</taxon>
        <taxon>Bacillati</taxon>
        <taxon>Actinomycetota</taxon>
        <taxon>Actinomycetes</taxon>
        <taxon>Micromonosporales</taxon>
        <taxon>Micromonosporaceae</taxon>
        <taxon>Micromonospora</taxon>
    </lineage>
</organism>
<name>A0ABP8SHD5_9ACTN</name>
<dbReference type="InterPro" id="IPR035958">
    <property type="entry name" value="SecB-like_sf"/>
</dbReference>